<dbReference type="PANTHER" id="PTHR48022">
    <property type="entry name" value="PLASTIDIC GLUCOSE TRANSPORTER 4"/>
    <property type="match status" value="1"/>
</dbReference>
<feature type="transmembrane region" description="Helical" evidence="5">
    <location>
        <begin position="67"/>
        <end position="85"/>
    </location>
</feature>
<evidence type="ECO:0008006" key="8">
    <source>
        <dbReference type="Google" id="ProtNLM"/>
    </source>
</evidence>
<protein>
    <recommendedName>
        <fullName evidence="8">Major facilitator superfamily (MFS) profile domain-containing protein</fullName>
    </recommendedName>
</protein>
<keyword evidence="4 5" id="KW-0472">Membrane</keyword>
<dbReference type="Proteomes" id="UP000288168">
    <property type="component" value="Unassembled WGS sequence"/>
</dbReference>
<sequence>MGTSKSALLLKGLFNGRLFFTAAILALSQFNFGFEGSAFTNIQVMEHFTHQFGTKQPDGTVVLEAQWLSFFNGFSIVGFACGVVIGNRLTDRFGRLFTVRVMCVWTIICTTVLLTARTSDQMLAGRALNYLYIGMELAVIPLYQAEITPLQARGAMVASYNTALLTGMLIMSLVCYGTSEIPSFAKRWLQIWSRKHIKRTGIVLATNFFLHGTGNAFAGMYGTLFFKSIGTVNPFVLTVVNSASALLIMGGLGMISNPSQAVKGGIIAMMMIFGTGYCASWGQLSHTITAELPSAEVRDLTYATGSLLAIFTQAAMTFGLPYLLNPPYAALGPRVGFIFGSLAAVSVGFAFFCVPECYGKSLEEINALFNNKVTIRKFKKAHVSLREESKIGEAIVDHKEFKVAEEAV</sequence>
<comment type="subcellular location">
    <subcellularLocation>
        <location evidence="1">Membrane</location>
        <topology evidence="1">Multi-pass membrane protein</topology>
    </subcellularLocation>
</comment>
<feature type="transmembrane region" description="Helical" evidence="5">
    <location>
        <begin position="97"/>
        <end position="116"/>
    </location>
</feature>
<feature type="transmembrane region" description="Helical" evidence="5">
    <location>
        <begin position="264"/>
        <end position="282"/>
    </location>
</feature>
<dbReference type="AlphaFoldDB" id="A0A428P977"/>
<evidence type="ECO:0000256" key="4">
    <source>
        <dbReference type="ARBA" id="ARBA00023136"/>
    </source>
</evidence>
<reference evidence="6 7" key="1">
    <citation type="submission" date="2017-06" db="EMBL/GenBank/DDBJ databases">
        <title>Comparative genomic analysis of Ambrosia Fusariam Clade fungi.</title>
        <authorList>
            <person name="Stajich J.E."/>
            <person name="Carrillo J."/>
            <person name="Kijimoto T."/>
            <person name="Eskalen A."/>
            <person name="O'Donnell K."/>
            <person name="Kasson M."/>
        </authorList>
    </citation>
    <scope>NUCLEOTIDE SEQUENCE [LARGE SCALE GENOMIC DNA]</scope>
    <source>
        <strain evidence="6 7">NRRL62584</strain>
    </source>
</reference>
<dbReference type="Pfam" id="PF00083">
    <property type="entry name" value="Sugar_tr"/>
    <property type="match status" value="2"/>
</dbReference>
<feature type="transmembrane region" description="Helical" evidence="5">
    <location>
        <begin position="335"/>
        <end position="352"/>
    </location>
</feature>
<dbReference type="EMBL" id="NKCI01000177">
    <property type="protein sequence ID" value="RSL49590.1"/>
    <property type="molecule type" value="Genomic_DNA"/>
</dbReference>
<evidence type="ECO:0000256" key="3">
    <source>
        <dbReference type="ARBA" id="ARBA00022989"/>
    </source>
</evidence>
<feature type="transmembrane region" description="Helical" evidence="5">
    <location>
        <begin position="200"/>
        <end position="226"/>
    </location>
</feature>
<evidence type="ECO:0000313" key="6">
    <source>
        <dbReference type="EMBL" id="RSL49590.1"/>
    </source>
</evidence>
<dbReference type="SUPFAM" id="SSF103473">
    <property type="entry name" value="MFS general substrate transporter"/>
    <property type="match status" value="1"/>
</dbReference>
<name>A0A428P977_9HYPO</name>
<keyword evidence="3 5" id="KW-1133">Transmembrane helix</keyword>
<gene>
    <name evidence="6" type="ORF">CEP54_012360</name>
</gene>
<dbReference type="Gene3D" id="1.20.1250.20">
    <property type="entry name" value="MFS general substrate transporter like domains"/>
    <property type="match status" value="2"/>
</dbReference>
<keyword evidence="7" id="KW-1185">Reference proteome</keyword>
<dbReference type="GO" id="GO:0005351">
    <property type="term" value="F:carbohydrate:proton symporter activity"/>
    <property type="evidence" value="ECO:0007669"/>
    <property type="project" value="TreeGrafter"/>
</dbReference>
<dbReference type="PANTHER" id="PTHR48022:SF2">
    <property type="entry name" value="PLASTIDIC GLUCOSE TRANSPORTER 4"/>
    <property type="match status" value="1"/>
</dbReference>
<accession>A0A428P977</accession>
<feature type="transmembrane region" description="Helical" evidence="5">
    <location>
        <begin position="12"/>
        <end position="32"/>
    </location>
</feature>
<proteinExistence type="predicted"/>
<feature type="transmembrane region" description="Helical" evidence="5">
    <location>
        <begin position="232"/>
        <end position="252"/>
    </location>
</feature>
<feature type="transmembrane region" description="Helical" evidence="5">
    <location>
        <begin position="158"/>
        <end position="179"/>
    </location>
</feature>
<dbReference type="GO" id="GO:0016020">
    <property type="term" value="C:membrane"/>
    <property type="evidence" value="ECO:0007669"/>
    <property type="project" value="UniProtKB-SubCell"/>
</dbReference>
<organism evidence="6 7">
    <name type="scientific">Fusarium duplospermum</name>
    <dbReference type="NCBI Taxonomy" id="1325734"/>
    <lineage>
        <taxon>Eukaryota</taxon>
        <taxon>Fungi</taxon>
        <taxon>Dikarya</taxon>
        <taxon>Ascomycota</taxon>
        <taxon>Pezizomycotina</taxon>
        <taxon>Sordariomycetes</taxon>
        <taxon>Hypocreomycetidae</taxon>
        <taxon>Hypocreales</taxon>
        <taxon>Nectriaceae</taxon>
        <taxon>Fusarium</taxon>
        <taxon>Fusarium solani species complex</taxon>
    </lineage>
</organism>
<dbReference type="InterPro" id="IPR050360">
    <property type="entry name" value="MFS_Sugar_Transporters"/>
</dbReference>
<comment type="caution">
    <text evidence="6">The sequence shown here is derived from an EMBL/GenBank/DDBJ whole genome shotgun (WGS) entry which is preliminary data.</text>
</comment>
<dbReference type="OrthoDB" id="6612291at2759"/>
<dbReference type="InterPro" id="IPR005828">
    <property type="entry name" value="MFS_sugar_transport-like"/>
</dbReference>
<evidence type="ECO:0000313" key="7">
    <source>
        <dbReference type="Proteomes" id="UP000288168"/>
    </source>
</evidence>
<keyword evidence="2 5" id="KW-0812">Transmembrane</keyword>
<evidence type="ECO:0000256" key="1">
    <source>
        <dbReference type="ARBA" id="ARBA00004141"/>
    </source>
</evidence>
<feature type="transmembrane region" description="Helical" evidence="5">
    <location>
        <begin position="302"/>
        <end position="323"/>
    </location>
</feature>
<dbReference type="InterPro" id="IPR036259">
    <property type="entry name" value="MFS_trans_sf"/>
</dbReference>
<evidence type="ECO:0000256" key="2">
    <source>
        <dbReference type="ARBA" id="ARBA00022692"/>
    </source>
</evidence>
<evidence type="ECO:0000256" key="5">
    <source>
        <dbReference type="SAM" id="Phobius"/>
    </source>
</evidence>